<accession>A0A9P5SLY1</accession>
<gene>
    <name evidence="1" type="ORF">BG006_003753</name>
</gene>
<protein>
    <submittedName>
        <fullName evidence="1">Uncharacterized protein</fullName>
    </submittedName>
</protein>
<sequence length="371" mass="41861">MDSLITKYLPLRDVVACVGGSHKWRARFTPCLWSGTSLEEVEPFLDKSQPPQHLLPLLPTLSSLPSQFMHPSPLLLGDAFVIRLTIREPTLDEQADKTDAQAPTECFSIENPLLDQVDKDFHTSPHSPNTKNSRFVWTVMPRAVLPTKGRAVAFHPLYATTLRELDASNCMLFTGGMALDCLETCAGLVKFVARAIDANEIVERAGVDEDTSTPWPCRGRLRYLEARFSGMVSVRRPAEGSAQEAHTRFQHALRQHMCVFERLGELTQLEELRVGCPRRLGNRRVQSDRAKEKRRYSRSELMFTLITGLGCLDGLKRLRTLGVRGLGQEATLQDALWMRDNWPALEKVEGRMHPQMFLHHLYVKTATGGDM</sequence>
<dbReference type="AlphaFoldDB" id="A0A9P5SLY1"/>
<dbReference type="Proteomes" id="UP000696485">
    <property type="component" value="Unassembled WGS sequence"/>
</dbReference>
<evidence type="ECO:0000313" key="1">
    <source>
        <dbReference type="EMBL" id="KAF9333338.1"/>
    </source>
</evidence>
<proteinExistence type="predicted"/>
<evidence type="ECO:0000313" key="2">
    <source>
        <dbReference type="Proteomes" id="UP000696485"/>
    </source>
</evidence>
<keyword evidence="2" id="KW-1185">Reference proteome</keyword>
<name>A0A9P5SLY1_9FUNG</name>
<organism evidence="1 2">
    <name type="scientific">Podila minutissima</name>
    <dbReference type="NCBI Taxonomy" id="64525"/>
    <lineage>
        <taxon>Eukaryota</taxon>
        <taxon>Fungi</taxon>
        <taxon>Fungi incertae sedis</taxon>
        <taxon>Mucoromycota</taxon>
        <taxon>Mortierellomycotina</taxon>
        <taxon>Mortierellomycetes</taxon>
        <taxon>Mortierellales</taxon>
        <taxon>Mortierellaceae</taxon>
        <taxon>Podila</taxon>
    </lineage>
</organism>
<comment type="caution">
    <text evidence="1">The sequence shown here is derived from an EMBL/GenBank/DDBJ whole genome shotgun (WGS) entry which is preliminary data.</text>
</comment>
<reference evidence="1" key="1">
    <citation type="journal article" date="2020" name="Fungal Divers.">
        <title>Resolving the Mortierellaceae phylogeny through synthesis of multi-gene phylogenetics and phylogenomics.</title>
        <authorList>
            <person name="Vandepol N."/>
            <person name="Liber J."/>
            <person name="Desiro A."/>
            <person name="Na H."/>
            <person name="Kennedy M."/>
            <person name="Barry K."/>
            <person name="Grigoriev I.V."/>
            <person name="Miller A.N."/>
            <person name="O'Donnell K."/>
            <person name="Stajich J.E."/>
            <person name="Bonito G."/>
        </authorList>
    </citation>
    <scope>NUCLEOTIDE SEQUENCE</scope>
    <source>
        <strain evidence="1">NVP1</strain>
    </source>
</reference>
<dbReference type="EMBL" id="JAAAUY010000208">
    <property type="protein sequence ID" value="KAF9333338.1"/>
    <property type="molecule type" value="Genomic_DNA"/>
</dbReference>